<dbReference type="SUPFAM" id="SSF53056">
    <property type="entry name" value="beta-carbonic anhydrase, cab"/>
    <property type="match status" value="1"/>
</dbReference>
<comment type="function">
    <text evidence="9">Reversible hydration of carbon dioxide.</text>
</comment>
<accession>A0A5N0UZX2</accession>
<dbReference type="InterPro" id="IPR036874">
    <property type="entry name" value="Carbonic_anhydrase_sf"/>
</dbReference>
<dbReference type="InterPro" id="IPR015892">
    <property type="entry name" value="Carbonic_anhydrase_CS"/>
</dbReference>
<dbReference type="SMART" id="SM00947">
    <property type="entry name" value="Pro_CA"/>
    <property type="match status" value="1"/>
</dbReference>
<comment type="catalytic activity">
    <reaction evidence="7 9">
        <text>hydrogencarbonate + H(+) = CO2 + H2O</text>
        <dbReference type="Rhea" id="RHEA:10748"/>
        <dbReference type="ChEBI" id="CHEBI:15377"/>
        <dbReference type="ChEBI" id="CHEBI:15378"/>
        <dbReference type="ChEBI" id="CHEBI:16526"/>
        <dbReference type="ChEBI" id="CHEBI:17544"/>
        <dbReference type="EC" id="4.2.1.1"/>
    </reaction>
</comment>
<evidence type="ECO:0000256" key="8">
    <source>
        <dbReference type="PIRSR" id="PIRSR601765-1"/>
    </source>
</evidence>
<dbReference type="Gene3D" id="3.40.1050.10">
    <property type="entry name" value="Carbonic anhydrase"/>
    <property type="match status" value="1"/>
</dbReference>
<feature type="binding site" evidence="8">
    <location>
        <position position="66"/>
    </location>
    <ligand>
        <name>Zn(2+)</name>
        <dbReference type="ChEBI" id="CHEBI:29105"/>
    </ligand>
</feature>
<dbReference type="Proteomes" id="UP000319769">
    <property type="component" value="Unassembled WGS sequence"/>
</dbReference>
<evidence type="ECO:0000256" key="4">
    <source>
        <dbReference type="ARBA" id="ARBA00022833"/>
    </source>
</evidence>
<evidence type="ECO:0000256" key="5">
    <source>
        <dbReference type="ARBA" id="ARBA00023239"/>
    </source>
</evidence>
<evidence type="ECO:0000256" key="6">
    <source>
        <dbReference type="ARBA" id="ARBA00024993"/>
    </source>
</evidence>
<evidence type="ECO:0000313" key="11">
    <source>
        <dbReference type="Proteomes" id="UP000319769"/>
    </source>
</evidence>
<evidence type="ECO:0000256" key="9">
    <source>
        <dbReference type="RuleBase" id="RU003956"/>
    </source>
</evidence>
<keyword evidence="11" id="KW-1185">Reference proteome</keyword>
<evidence type="ECO:0000256" key="1">
    <source>
        <dbReference type="ARBA" id="ARBA00006217"/>
    </source>
</evidence>
<sequence length="162" mass="17277">MLFISCSDSRVMPAQLTDAGPGQLFELRTAGAIVPPYPAGNACGVSATIEFALTQLGIRHVVVCGHSHCGAVAGLLADGTGAGPALARWLRQQHLTGVRDARGDHTLREAVEDHITNQLATLDSHPRVRELGGELTVEGWYYEVHTGAVTRFDPAARAFRPL</sequence>
<comment type="cofactor">
    <cofactor evidence="8">
        <name>Zn(2+)</name>
        <dbReference type="ChEBI" id="CHEBI:29105"/>
    </cofactor>
    <text evidence="8">Binds 1 zinc ion per subunit.</text>
</comment>
<comment type="caution">
    <text evidence="10">The sequence shown here is derived from an EMBL/GenBank/DDBJ whole genome shotgun (WGS) entry which is preliminary data.</text>
</comment>
<keyword evidence="5 9" id="KW-0456">Lyase</keyword>
<comment type="similarity">
    <text evidence="1 9">Belongs to the beta-class carbonic anhydrase family.</text>
</comment>
<dbReference type="GO" id="GO:0004089">
    <property type="term" value="F:carbonate dehydratase activity"/>
    <property type="evidence" value="ECO:0007669"/>
    <property type="project" value="UniProtKB-UniRule"/>
</dbReference>
<dbReference type="PANTHER" id="PTHR11002">
    <property type="entry name" value="CARBONIC ANHYDRASE"/>
    <property type="match status" value="1"/>
</dbReference>
<feature type="binding site" evidence="8">
    <location>
        <position position="8"/>
    </location>
    <ligand>
        <name>Zn(2+)</name>
        <dbReference type="ChEBI" id="CHEBI:29105"/>
    </ligand>
</feature>
<dbReference type="EMBL" id="VMNW02000033">
    <property type="protein sequence ID" value="KAA9158770.1"/>
    <property type="molecule type" value="Genomic_DNA"/>
</dbReference>
<dbReference type="PROSITE" id="PS00704">
    <property type="entry name" value="PROK_CO2_ANHYDRASE_1"/>
    <property type="match status" value="1"/>
</dbReference>
<evidence type="ECO:0000256" key="3">
    <source>
        <dbReference type="ARBA" id="ARBA00022723"/>
    </source>
</evidence>
<reference evidence="10" key="1">
    <citation type="submission" date="2019-09" db="EMBL/GenBank/DDBJ databases">
        <authorList>
            <person name="Teo W.F.A."/>
            <person name="Duangmal K."/>
        </authorList>
    </citation>
    <scope>NUCLEOTIDE SEQUENCE [LARGE SCALE GENOMIC DNA]</scope>
    <source>
        <strain evidence="10">K81G1</strain>
    </source>
</reference>
<gene>
    <name evidence="10" type="ORF">FPZ12_022010</name>
</gene>
<dbReference type="GO" id="GO:0015976">
    <property type="term" value="P:carbon utilization"/>
    <property type="evidence" value="ECO:0007669"/>
    <property type="project" value="InterPro"/>
</dbReference>
<dbReference type="GO" id="GO:0008270">
    <property type="term" value="F:zinc ion binding"/>
    <property type="evidence" value="ECO:0007669"/>
    <property type="project" value="UniProtKB-UniRule"/>
</dbReference>
<feature type="binding site" evidence="8">
    <location>
        <position position="6"/>
    </location>
    <ligand>
        <name>Zn(2+)</name>
        <dbReference type="ChEBI" id="CHEBI:29105"/>
    </ligand>
</feature>
<dbReference type="AlphaFoldDB" id="A0A5N0UZX2"/>
<name>A0A5N0UZX2_9PSEU</name>
<dbReference type="PANTHER" id="PTHR11002:SF76">
    <property type="entry name" value="CARBONIC ANHYDRASE"/>
    <property type="match status" value="1"/>
</dbReference>
<dbReference type="InterPro" id="IPR001765">
    <property type="entry name" value="Carbonic_anhydrase"/>
</dbReference>
<keyword evidence="3 8" id="KW-0479">Metal-binding</keyword>
<dbReference type="Pfam" id="PF00484">
    <property type="entry name" value="Pro_CA"/>
    <property type="match status" value="1"/>
</dbReference>
<protein>
    <recommendedName>
        <fullName evidence="2 9">Carbonic anhydrase</fullName>
        <ecNumber evidence="2 9">4.2.1.1</ecNumber>
    </recommendedName>
    <alternativeName>
        <fullName evidence="9">Carbonate dehydratase</fullName>
    </alternativeName>
</protein>
<dbReference type="OrthoDB" id="9771198at2"/>
<feature type="binding site" evidence="8">
    <location>
        <position position="69"/>
    </location>
    <ligand>
        <name>Zn(2+)</name>
        <dbReference type="ChEBI" id="CHEBI:29105"/>
    </ligand>
</feature>
<keyword evidence="4 8" id="KW-0862">Zinc</keyword>
<evidence type="ECO:0000313" key="10">
    <source>
        <dbReference type="EMBL" id="KAA9158770.1"/>
    </source>
</evidence>
<evidence type="ECO:0000256" key="7">
    <source>
        <dbReference type="ARBA" id="ARBA00048348"/>
    </source>
</evidence>
<dbReference type="PROSITE" id="PS00705">
    <property type="entry name" value="PROK_CO2_ANHYDRASE_2"/>
    <property type="match status" value="1"/>
</dbReference>
<proteinExistence type="inferred from homology"/>
<organism evidence="10 11">
    <name type="scientific">Amycolatopsis acidicola</name>
    <dbReference type="NCBI Taxonomy" id="2596893"/>
    <lineage>
        <taxon>Bacteria</taxon>
        <taxon>Bacillati</taxon>
        <taxon>Actinomycetota</taxon>
        <taxon>Actinomycetes</taxon>
        <taxon>Pseudonocardiales</taxon>
        <taxon>Pseudonocardiaceae</taxon>
        <taxon>Amycolatopsis</taxon>
    </lineage>
</organism>
<comment type="function">
    <text evidence="6">Catalyzes the reversible hydration of carbon dioxide to form bicarbonate.</text>
</comment>
<evidence type="ECO:0000256" key="2">
    <source>
        <dbReference type="ARBA" id="ARBA00012925"/>
    </source>
</evidence>
<dbReference type="EC" id="4.2.1.1" evidence="2 9"/>